<dbReference type="OMA" id="MSTEWIP"/>
<gene>
    <name evidence="3" type="ORF">Ccrd_024990</name>
</gene>
<proteinExistence type="predicted"/>
<evidence type="ECO:0000313" key="3">
    <source>
        <dbReference type="EMBL" id="KVH87724.1"/>
    </source>
</evidence>
<feature type="domain" description="Putative E3 ubiquitin-protein ligase LIN ARM repeats" evidence="2">
    <location>
        <begin position="5"/>
        <end position="133"/>
    </location>
</feature>
<name>A0A103XBL8_CYNCS</name>
<dbReference type="STRING" id="59895.A0A103XBL8"/>
<dbReference type="PANTHER" id="PTHR35549">
    <property type="entry name" value="OS04G0584500 PROTEIN"/>
    <property type="match status" value="1"/>
</dbReference>
<dbReference type="InterPro" id="IPR056514">
    <property type="entry name" value="ARM_LIN_2nd"/>
</dbReference>
<dbReference type="InterPro" id="IPR016024">
    <property type="entry name" value="ARM-type_fold"/>
</dbReference>
<dbReference type="InterPro" id="IPR011989">
    <property type="entry name" value="ARM-like"/>
</dbReference>
<sequence>MTKAWLNDPLVEKTLSKPSVIEGLLEVLFAAINEEIQELVISLLTEFVTRNEANGKIILSLDPQLEGFTTLMRNSSLFLKAASLLHLVKPEAKQMMSTEWIPLVLRVLEFGDQTQTLFSVRCSPQIAAYYFLDQLLTGFDEDRNLENGRQVISLGGLSLLLRRMVIGDTVEKTKAASVIYLCIQADGRCRHYLADNLNPELILSLLVDARELDSDEITGDPLKSSVYREESIEAITEALDSQICNENVQKEAAKALLILGGRYGYTGTPEIEKWILKEAGYDESLEGGFHGRYHVAKGSKHLDEIEHWQRKAAMGLWISGGEKLIAALGESIANGIPCLARSSLVTVAWMSKFVHTVGDGDVLWSTTLLTMVRQFDVRALRRRKESDGGSASTHIKGDMDCKETNFHHSRKSNNKIFRPLTKACWFNHHH</sequence>
<dbReference type="Gramene" id="KVH87724">
    <property type="protein sequence ID" value="KVH87724"/>
    <property type="gene ID" value="Ccrd_024990"/>
</dbReference>
<dbReference type="Proteomes" id="UP000243975">
    <property type="component" value="Unassembled WGS sequence"/>
</dbReference>
<dbReference type="InterPro" id="IPR055566">
    <property type="entry name" value="ARM_LIN"/>
</dbReference>
<dbReference type="Pfam" id="PF23628">
    <property type="entry name" value="ARM_LIN_C"/>
    <property type="match status" value="2"/>
</dbReference>
<protein>
    <submittedName>
        <fullName evidence="3">Armadillo-like helical</fullName>
    </submittedName>
</protein>
<organism evidence="3 4">
    <name type="scientific">Cynara cardunculus var. scolymus</name>
    <name type="common">Globe artichoke</name>
    <name type="synonym">Cynara scolymus</name>
    <dbReference type="NCBI Taxonomy" id="59895"/>
    <lineage>
        <taxon>Eukaryota</taxon>
        <taxon>Viridiplantae</taxon>
        <taxon>Streptophyta</taxon>
        <taxon>Embryophyta</taxon>
        <taxon>Tracheophyta</taxon>
        <taxon>Spermatophyta</taxon>
        <taxon>Magnoliopsida</taxon>
        <taxon>eudicotyledons</taxon>
        <taxon>Gunneridae</taxon>
        <taxon>Pentapetalae</taxon>
        <taxon>asterids</taxon>
        <taxon>campanulids</taxon>
        <taxon>Asterales</taxon>
        <taxon>Asteraceae</taxon>
        <taxon>Carduoideae</taxon>
        <taxon>Cardueae</taxon>
        <taxon>Carduinae</taxon>
        <taxon>Cynara</taxon>
    </lineage>
</organism>
<dbReference type="EMBL" id="LEKV01005894">
    <property type="protein sequence ID" value="KVH87724.1"/>
    <property type="molecule type" value="Genomic_DNA"/>
</dbReference>
<dbReference type="Pfam" id="PF23654">
    <property type="entry name" value="ARM_LIN_2nd"/>
    <property type="match status" value="1"/>
</dbReference>
<evidence type="ECO:0000259" key="1">
    <source>
        <dbReference type="Pfam" id="PF23628"/>
    </source>
</evidence>
<dbReference type="Gene3D" id="1.25.10.10">
    <property type="entry name" value="Leucine-rich Repeat Variant"/>
    <property type="match status" value="1"/>
</dbReference>
<comment type="caution">
    <text evidence="3">The sequence shown here is derived from an EMBL/GenBank/DDBJ whole genome shotgun (WGS) entry which is preliminary data.</text>
</comment>
<keyword evidence="4" id="KW-1185">Reference proteome</keyword>
<reference evidence="3 4" key="1">
    <citation type="journal article" date="2016" name="Sci. Rep.">
        <title>The genome sequence of the outbreeding globe artichoke constructed de novo incorporating a phase-aware low-pass sequencing strategy of F1 progeny.</title>
        <authorList>
            <person name="Scaglione D."/>
            <person name="Reyes-Chin-Wo S."/>
            <person name="Acquadro A."/>
            <person name="Froenicke L."/>
            <person name="Portis E."/>
            <person name="Beitel C."/>
            <person name="Tirone M."/>
            <person name="Mauro R."/>
            <person name="Lo Monaco A."/>
            <person name="Mauromicale G."/>
            <person name="Faccioli P."/>
            <person name="Cattivelli L."/>
            <person name="Rieseberg L."/>
            <person name="Michelmore R."/>
            <person name="Lanteri S."/>
        </authorList>
    </citation>
    <scope>NUCLEOTIDE SEQUENCE [LARGE SCALE GENOMIC DNA]</scope>
    <source>
        <strain evidence="3">2C</strain>
    </source>
</reference>
<dbReference type="SUPFAM" id="SSF48371">
    <property type="entry name" value="ARM repeat"/>
    <property type="match status" value="1"/>
</dbReference>
<feature type="domain" description="Putative E3 ubiquitin-protein ligase LIN ARM-like" evidence="1">
    <location>
        <begin position="219"/>
        <end position="364"/>
    </location>
</feature>
<evidence type="ECO:0000313" key="4">
    <source>
        <dbReference type="Proteomes" id="UP000243975"/>
    </source>
</evidence>
<accession>A0A103XBL8</accession>
<dbReference type="AlphaFoldDB" id="A0A103XBL8"/>
<evidence type="ECO:0000259" key="2">
    <source>
        <dbReference type="Pfam" id="PF23654"/>
    </source>
</evidence>
<feature type="domain" description="Putative E3 ubiquitin-protein ligase LIN ARM-like" evidence="1">
    <location>
        <begin position="134"/>
        <end position="213"/>
    </location>
</feature>
<dbReference type="PANTHER" id="PTHR35549:SF3">
    <property type="entry name" value="E3 UBIQUITIN-PROTEIN LIGASE LIN"/>
    <property type="match status" value="1"/>
</dbReference>